<dbReference type="EMBL" id="JBDFQZ010000008">
    <property type="protein sequence ID" value="KAK9696937.1"/>
    <property type="molecule type" value="Genomic_DNA"/>
</dbReference>
<dbReference type="InterPro" id="IPR044788">
    <property type="entry name" value="X8_dom_prot"/>
</dbReference>
<dbReference type="Pfam" id="PF07983">
    <property type="entry name" value="X8"/>
    <property type="match status" value="1"/>
</dbReference>
<dbReference type="PANTHER" id="PTHR31044">
    <property type="entry name" value="BETA-1,3 GLUCANASE"/>
    <property type="match status" value="1"/>
</dbReference>
<feature type="chain" id="PRO_5043833601" description="X8 domain-containing protein" evidence="2">
    <location>
        <begin position="29"/>
        <end position="137"/>
    </location>
</feature>
<sequence>MAQFNNLSILFFVFFGMLLSSNFGKTTAQNITTHTITTQDVVPPGTKAWCVAKPSTSDGDLRSNIEFVCQQQGFRCNIIQEGGQCYTPNTLINHASVVMNLYFQKYGHFDHSCSFLGTGLIVLTDPSYENCLYSYTQ</sequence>
<feature type="domain" description="X8" evidence="3">
    <location>
        <begin position="48"/>
        <end position="133"/>
    </location>
</feature>
<feature type="signal peptide" evidence="2">
    <location>
        <begin position="1"/>
        <end position="28"/>
    </location>
</feature>
<protein>
    <recommendedName>
        <fullName evidence="3">X8 domain-containing protein</fullName>
    </recommendedName>
</protein>
<dbReference type="PANTHER" id="PTHR31044:SF57">
    <property type="entry name" value="CARBOHYDRATE-BINDING X8 DOMAIN SUPERFAMILY PROTEIN"/>
    <property type="match status" value="1"/>
</dbReference>
<evidence type="ECO:0000313" key="4">
    <source>
        <dbReference type="EMBL" id="KAK9696937.1"/>
    </source>
</evidence>
<evidence type="ECO:0000259" key="3">
    <source>
        <dbReference type="SMART" id="SM00768"/>
    </source>
</evidence>
<dbReference type="Proteomes" id="UP001443914">
    <property type="component" value="Unassembled WGS sequence"/>
</dbReference>
<dbReference type="AlphaFoldDB" id="A0AAW1J1Y3"/>
<organism evidence="4 5">
    <name type="scientific">Saponaria officinalis</name>
    <name type="common">Common soapwort</name>
    <name type="synonym">Lychnis saponaria</name>
    <dbReference type="NCBI Taxonomy" id="3572"/>
    <lineage>
        <taxon>Eukaryota</taxon>
        <taxon>Viridiplantae</taxon>
        <taxon>Streptophyta</taxon>
        <taxon>Embryophyta</taxon>
        <taxon>Tracheophyta</taxon>
        <taxon>Spermatophyta</taxon>
        <taxon>Magnoliopsida</taxon>
        <taxon>eudicotyledons</taxon>
        <taxon>Gunneridae</taxon>
        <taxon>Pentapetalae</taxon>
        <taxon>Caryophyllales</taxon>
        <taxon>Caryophyllaceae</taxon>
        <taxon>Caryophylleae</taxon>
        <taxon>Saponaria</taxon>
    </lineage>
</organism>
<evidence type="ECO:0000256" key="2">
    <source>
        <dbReference type="SAM" id="SignalP"/>
    </source>
</evidence>
<reference evidence="4" key="1">
    <citation type="submission" date="2024-03" db="EMBL/GenBank/DDBJ databases">
        <title>WGS assembly of Saponaria officinalis var. Norfolk2.</title>
        <authorList>
            <person name="Jenkins J."/>
            <person name="Shu S."/>
            <person name="Grimwood J."/>
            <person name="Barry K."/>
            <person name="Goodstein D."/>
            <person name="Schmutz J."/>
            <person name="Leebens-Mack J."/>
            <person name="Osbourn A."/>
        </authorList>
    </citation>
    <scope>NUCLEOTIDE SEQUENCE [LARGE SCALE GENOMIC DNA]</scope>
    <source>
        <strain evidence="4">JIC</strain>
    </source>
</reference>
<gene>
    <name evidence="4" type="ORF">RND81_08G005800</name>
</gene>
<accession>A0AAW1J1Y3</accession>
<name>A0AAW1J1Y3_SAPOF</name>
<dbReference type="SMART" id="SM00768">
    <property type="entry name" value="X8"/>
    <property type="match status" value="1"/>
</dbReference>
<dbReference type="InterPro" id="IPR012946">
    <property type="entry name" value="X8"/>
</dbReference>
<dbReference type="Gene3D" id="1.20.58.1040">
    <property type="match status" value="1"/>
</dbReference>
<proteinExistence type="predicted"/>
<evidence type="ECO:0000313" key="5">
    <source>
        <dbReference type="Proteomes" id="UP001443914"/>
    </source>
</evidence>
<evidence type="ECO:0000256" key="1">
    <source>
        <dbReference type="ARBA" id="ARBA00022729"/>
    </source>
</evidence>
<keyword evidence="1 2" id="KW-0732">Signal</keyword>
<dbReference type="GO" id="GO:0009506">
    <property type="term" value="C:plasmodesma"/>
    <property type="evidence" value="ECO:0007669"/>
    <property type="project" value="UniProtKB-ARBA"/>
</dbReference>
<keyword evidence="5" id="KW-1185">Reference proteome</keyword>
<comment type="caution">
    <text evidence="4">The sequence shown here is derived from an EMBL/GenBank/DDBJ whole genome shotgun (WGS) entry which is preliminary data.</text>
</comment>